<protein>
    <submittedName>
        <fullName evidence="6">TSA: Tityus bahiensis Tbah02715 mRNA sequence</fullName>
    </submittedName>
</protein>
<dbReference type="GO" id="GO:0090729">
    <property type="term" value="F:toxin activity"/>
    <property type="evidence" value="ECO:0007669"/>
    <property type="project" value="InterPro"/>
</dbReference>
<dbReference type="EMBL" id="GBXR01000020">
    <property type="protein sequence ID" value="JAG85206.1"/>
    <property type="molecule type" value="mRNA"/>
</dbReference>
<feature type="domain" description="LCN-type CS-alpha/beta" evidence="5">
    <location>
        <begin position="21"/>
        <end position="82"/>
    </location>
</feature>
<evidence type="ECO:0000256" key="4">
    <source>
        <dbReference type="SAM" id="SignalP"/>
    </source>
</evidence>
<evidence type="ECO:0000313" key="6">
    <source>
        <dbReference type="EMBL" id="JAG85206.1"/>
    </source>
</evidence>
<sequence length="86" mass="9598">MNDFVFLVVACLLTAGTEGKKDGYPVEADNCAFVCFGYDNAYCDKLCKDKKADSGYCYWVHILCYCYGLPDNEPTKTNGRCKPGKK</sequence>
<dbReference type="SUPFAM" id="SSF57095">
    <property type="entry name" value="Scorpion toxin-like"/>
    <property type="match status" value="1"/>
</dbReference>
<dbReference type="AlphaFoldDB" id="A0A0C9RFQ1"/>
<comment type="subcellular location">
    <subcellularLocation>
        <location evidence="1">Secreted</location>
    </subcellularLocation>
</comment>
<keyword evidence="2" id="KW-0964">Secreted</keyword>
<dbReference type="PROSITE" id="PS51863">
    <property type="entry name" value="LCN_CSAB"/>
    <property type="match status" value="1"/>
</dbReference>
<keyword evidence="4" id="KW-0732">Signal</keyword>
<dbReference type="CDD" id="cd23106">
    <property type="entry name" value="neurotoxins_LC_scorpion"/>
    <property type="match status" value="1"/>
</dbReference>
<reference evidence="6" key="2">
    <citation type="submission" date="2015-01" db="EMBL/GenBank/DDBJ databases">
        <authorList>
            <person name="Oliveira U.C."/>
            <person name="Junqueira-Azevedo I.L.M."/>
        </authorList>
    </citation>
    <scope>NUCLEOTIDE SEQUENCE</scope>
</reference>
<name>A0A0C9RFQ1_TITBA</name>
<dbReference type="InterPro" id="IPR044062">
    <property type="entry name" value="LCN-type_CS_alpha_beta_dom"/>
</dbReference>
<dbReference type="InterPro" id="IPR002061">
    <property type="entry name" value="Scorpion_toxinL/defensin"/>
</dbReference>
<accession>A0A0C9RFQ1</accession>
<dbReference type="GO" id="GO:0019871">
    <property type="term" value="F:sodium channel inhibitor activity"/>
    <property type="evidence" value="ECO:0007669"/>
    <property type="project" value="InterPro"/>
</dbReference>
<dbReference type="InterPro" id="IPR018218">
    <property type="entry name" value="Scorpion_toxinL"/>
</dbReference>
<dbReference type="Gene3D" id="3.30.30.10">
    <property type="entry name" value="Knottin, scorpion toxin-like"/>
    <property type="match status" value="1"/>
</dbReference>
<dbReference type="InterPro" id="IPR036574">
    <property type="entry name" value="Scorpion_toxin-like_sf"/>
</dbReference>
<feature type="signal peptide" evidence="4">
    <location>
        <begin position="1"/>
        <end position="19"/>
    </location>
</feature>
<dbReference type="InterPro" id="IPR003614">
    <property type="entry name" value="Knottins"/>
</dbReference>
<evidence type="ECO:0000259" key="5">
    <source>
        <dbReference type="PROSITE" id="PS51863"/>
    </source>
</evidence>
<reference evidence="6" key="1">
    <citation type="journal article" date="2015" name="Toxicon">
        <title>The transcriptome recipe for the venom cocktail of Tityus bahiensis scorpion.</title>
        <authorList>
            <person name="de Oliveira U.C."/>
            <person name="Candido D.M."/>
            <person name="Coronado Dorce V.A."/>
            <person name="Junqueira-de-Azevedo Ide L."/>
        </authorList>
    </citation>
    <scope>NUCLEOTIDE SEQUENCE</scope>
</reference>
<feature type="chain" id="PRO_5002202396" evidence="4">
    <location>
        <begin position="20"/>
        <end position="86"/>
    </location>
</feature>
<organism evidence="6">
    <name type="scientific">Tityus bahiensis</name>
    <name type="common">Brazilian scorpion</name>
    <dbReference type="NCBI Taxonomy" id="50343"/>
    <lineage>
        <taxon>Eukaryota</taxon>
        <taxon>Metazoa</taxon>
        <taxon>Ecdysozoa</taxon>
        <taxon>Arthropoda</taxon>
        <taxon>Chelicerata</taxon>
        <taxon>Arachnida</taxon>
        <taxon>Scorpiones</taxon>
        <taxon>Buthida</taxon>
        <taxon>Buthoidea</taxon>
        <taxon>Buthidae</taxon>
        <taxon>Tityus</taxon>
    </lineage>
</organism>
<evidence type="ECO:0000256" key="3">
    <source>
        <dbReference type="ARBA" id="ARBA00023157"/>
    </source>
</evidence>
<dbReference type="Pfam" id="PF00537">
    <property type="entry name" value="Toxin_3"/>
    <property type="match status" value="1"/>
</dbReference>
<keyword evidence="3" id="KW-1015">Disulfide bond</keyword>
<dbReference type="GO" id="GO:0005576">
    <property type="term" value="C:extracellular region"/>
    <property type="evidence" value="ECO:0007669"/>
    <property type="project" value="UniProtKB-SubCell"/>
</dbReference>
<evidence type="ECO:0000256" key="2">
    <source>
        <dbReference type="ARBA" id="ARBA00022525"/>
    </source>
</evidence>
<dbReference type="GO" id="GO:0006952">
    <property type="term" value="P:defense response"/>
    <property type="evidence" value="ECO:0007669"/>
    <property type="project" value="InterPro"/>
</dbReference>
<dbReference type="PRINTS" id="PR00285">
    <property type="entry name" value="SCORPNTOXIN"/>
</dbReference>
<dbReference type="SMART" id="SM00505">
    <property type="entry name" value="Knot1"/>
    <property type="match status" value="1"/>
</dbReference>
<evidence type="ECO:0000256" key="1">
    <source>
        <dbReference type="ARBA" id="ARBA00004613"/>
    </source>
</evidence>
<proteinExistence type="evidence at transcript level"/>